<feature type="chain" id="PRO_5040448836" description="Metallothionein" evidence="5">
    <location>
        <begin position="30"/>
        <end position="74"/>
    </location>
</feature>
<dbReference type="KEGG" id="eai:106822247"/>
<keyword evidence="5" id="KW-0732">Signal</keyword>
<evidence type="ECO:0000313" key="7">
    <source>
        <dbReference type="Proteomes" id="UP000694387"/>
    </source>
</evidence>
<dbReference type="AlphaFoldDB" id="A0A9L0JIU7"/>
<dbReference type="GO" id="GO:0071294">
    <property type="term" value="P:cellular response to zinc ion"/>
    <property type="evidence" value="ECO:0007669"/>
    <property type="project" value="TreeGrafter"/>
</dbReference>
<protein>
    <recommendedName>
        <fullName evidence="4">Metallothionein</fullName>
    </recommendedName>
</protein>
<dbReference type="GeneTree" id="ENSGT00950000182967"/>
<dbReference type="Proteomes" id="UP000694387">
    <property type="component" value="Chromosome 28"/>
</dbReference>
<dbReference type="SUPFAM" id="SSF57868">
    <property type="entry name" value="Metallothionein"/>
    <property type="match status" value="1"/>
</dbReference>
<dbReference type="GO" id="GO:0046872">
    <property type="term" value="F:metal ion binding"/>
    <property type="evidence" value="ECO:0007669"/>
    <property type="project" value="UniProtKB-KW"/>
</dbReference>
<keyword evidence="2 4" id="KW-0479">Metal-binding</keyword>
<dbReference type="InterPro" id="IPR018064">
    <property type="entry name" value="Metalthion_vert_metal_BS"/>
</dbReference>
<dbReference type="PANTHER" id="PTHR23299">
    <property type="entry name" value="METALLOTHIONEIN"/>
    <property type="match status" value="1"/>
</dbReference>
<dbReference type="RefSeq" id="XP_014682843.2">
    <property type="nucleotide sequence ID" value="XM_014827357.3"/>
</dbReference>
<reference evidence="6 7" key="1">
    <citation type="journal article" date="2020" name="Nat. Commun.">
        <title>Donkey genomes provide new insights into domestication and selection for coat color.</title>
        <authorList>
            <person name="Wang"/>
            <person name="C."/>
            <person name="Li"/>
            <person name="H."/>
            <person name="Guo"/>
            <person name="Y."/>
            <person name="Huang"/>
            <person name="J."/>
            <person name="Sun"/>
            <person name="Y."/>
            <person name="Min"/>
            <person name="J."/>
            <person name="Wang"/>
            <person name="J."/>
            <person name="Fang"/>
            <person name="X."/>
            <person name="Zhao"/>
            <person name="Z."/>
            <person name="Wang"/>
            <person name="S."/>
            <person name="Zhang"/>
            <person name="Y."/>
            <person name="Liu"/>
            <person name="Q."/>
            <person name="Jiang"/>
            <person name="Q."/>
            <person name="Wang"/>
            <person name="X."/>
            <person name="Guo"/>
            <person name="Y."/>
            <person name="Yang"/>
            <person name="C."/>
            <person name="Wang"/>
            <person name="Y."/>
            <person name="Tian"/>
            <person name="F."/>
            <person name="Zhuang"/>
            <person name="G."/>
            <person name="Fan"/>
            <person name="Y."/>
            <person name="Gao"/>
            <person name="Q."/>
            <person name="Li"/>
            <person name="Y."/>
            <person name="Ju"/>
            <person name="Z."/>
            <person name="Li"/>
            <person name="J."/>
            <person name="Li"/>
            <person name="R."/>
            <person name="Hou"/>
            <person name="M."/>
            <person name="Yang"/>
            <person name="G."/>
            <person name="Liu"/>
            <person name="G."/>
            <person name="Liu"/>
            <person name="W."/>
            <person name="Guo"/>
            <person name="J."/>
            <person name="Pan"/>
            <person name="S."/>
            <person name="Fan"/>
            <person name="G."/>
            <person name="Zhang"/>
            <person name="W."/>
            <person name="Zhang"/>
            <person name="R."/>
            <person name="Yu"/>
            <person name="J."/>
            <person name="Zhang"/>
            <person name="X."/>
            <person name="Yin"/>
            <person name="Q."/>
            <person name="Ji"/>
            <person name="C."/>
            <person name="Jin"/>
            <person name="Y."/>
            <person name="Yue"/>
            <person name="G."/>
            <person name="Liu"/>
            <person name="M."/>
            <person name="Xu"/>
            <person name="J."/>
            <person name="Liu"/>
            <person name="S."/>
            <person name="Jordana"/>
            <person name="J."/>
            <person name="Noce"/>
            <person name="A."/>
            <person name="Amills"/>
            <person name="M."/>
            <person name="Wu"/>
            <person name="D.D."/>
            <person name="Li"/>
            <person name="S."/>
            <person name="Zhou"/>
            <person name="X. and Zhong"/>
            <person name="J."/>
        </authorList>
    </citation>
    <scope>NUCLEOTIDE SEQUENCE [LARGE SCALE GENOMIC DNA]</scope>
</reference>
<dbReference type="InterPro" id="IPR017854">
    <property type="entry name" value="Metalthion_dom_sf"/>
</dbReference>
<dbReference type="Gene3D" id="4.10.10.10">
    <property type="entry name" value="Metallothionein Isoform II"/>
    <property type="match status" value="1"/>
</dbReference>
<dbReference type="Ensembl" id="ENSEAST00005066630.1">
    <property type="protein sequence ID" value="ENSEASP00005053261.1"/>
    <property type="gene ID" value="ENSEASG00005030374.1"/>
</dbReference>
<dbReference type="InterPro" id="IPR023587">
    <property type="entry name" value="Metalthion_dom_sf_vert"/>
</dbReference>
<dbReference type="Pfam" id="PF00131">
    <property type="entry name" value="Metallothio"/>
    <property type="match status" value="1"/>
</dbReference>
<dbReference type="FunFam" id="4.10.10.10:FF:000001">
    <property type="entry name" value="Metallothionein"/>
    <property type="match status" value="1"/>
</dbReference>
<dbReference type="GO" id="GO:0005737">
    <property type="term" value="C:cytoplasm"/>
    <property type="evidence" value="ECO:0007669"/>
    <property type="project" value="TreeGrafter"/>
</dbReference>
<dbReference type="PANTHER" id="PTHR23299:SF22">
    <property type="entry name" value="METALLOTHIONEIN-1G"/>
    <property type="match status" value="1"/>
</dbReference>
<reference evidence="6" key="3">
    <citation type="submission" date="2025-09" db="UniProtKB">
        <authorList>
            <consortium name="Ensembl"/>
        </authorList>
    </citation>
    <scope>IDENTIFICATION</scope>
</reference>
<evidence type="ECO:0000256" key="1">
    <source>
        <dbReference type="ARBA" id="ARBA00007283"/>
    </source>
</evidence>
<dbReference type="GO" id="GO:0005634">
    <property type="term" value="C:nucleus"/>
    <property type="evidence" value="ECO:0007669"/>
    <property type="project" value="TreeGrafter"/>
</dbReference>
<feature type="signal peptide" evidence="5">
    <location>
        <begin position="1"/>
        <end position="29"/>
    </location>
</feature>
<dbReference type="PRINTS" id="PR00860">
    <property type="entry name" value="MTVERTEBRATE"/>
</dbReference>
<dbReference type="PROSITE" id="PS00203">
    <property type="entry name" value="METALLOTHIONEIN_VRT"/>
    <property type="match status" value="1"/>
</dbReference>
<evidence type="ECO:0000256" key="4">
    <source>
        <dbReference type="RuleBase" id="RU000621"/>
    </source>
</evidence>
<dbReference type="InterPro" id="IPR000006">
    <property type="entry name" value="Metalthion_vert"/>
</dbReference>
<dbReference type="GO" id="GO:0006882">
    <property type="term" value="P:intracellular zinc ion homeostasis"/>
    <property type="evidence" value="ECO:0007669"/>
    <property type="project" value="TreeGrafter"/>
</dbReference>
<sequence length="74" mass="7441">MCGPTAVSASTSWLPAWLSFLAGGSCTCAGSCKCKECRCTSCKKSCCSCCPKGCARCAQGCVCKGASDKCSCCA</sequence>
<comment type="function">
    <text evidence="4">Metallothioneins have a high content of cysteine residues that bind various heavy metals.</text>
</comment>
<comment type="similarity">
    <text evidence="1 4">Belongs to the metallothionein superfamily. Type 1 family.</text>
</comment>
<proteinExistence type="inferred from homology"/>
<evidence type="ECO:0000256" key="3">
    <source>
        <dbReference type="ARBA" id="ARBA00022851"/>
    </source>
</evidence>
<evidence type="ECO:0000256" key="5">
    <source>
        <dbReference type="SAM" id="SignalP"/>
    </source>
</evidence>
<reference evidence="6" key="2">
    <citation type="submission" date="2025-08" db="UniProtKB">
        <authorList>
            <consortium name="Ensembl"/>
        </authorList>
    </citation>
    <scope>IDENTIFICATION</scope>
</reference>
<dbReference type="GO" id="GO:0071280">
    <property type="term" value="P:cellular response to copper ion"/>
    <property type="evidence" value="ECO:0007669"/>
    <property type="project" value="TreeGrafter"/>
</dbReference>
<dbReference type="GO" id="GO:0071276">
    <property type="term" value="P:cellular response to cadmium ion"/>
    <property type="evidence" value="ECO:0007669"/>
    <property type="project" value="TreeGrafter"/>
</dbReference>
<organism evidence="6 7">
    <name type="scientific">Equus asinus</name>
    <name type="common">Donkey</name>
    <name type="synonym">Equus africanus asinus</name>
    <dbReference type="NCBI Taxonomy" id="9793"/>
    <lineage>
        <taxon>Eukaryota</taxon>
        <taxon>Metazoa</taxon>
        <taxon>Chordata</taxon>
        <taxon>Craniata</taxon>
        <taxon>Vertebrata</taxon>
        <taxon>Euteleostomi</taxon>
        <taxon>Mammalia</taxon>
        <taxon>Eutheria</taxon>
        <taxon>Laurasiatheria</taxon>
        <taxon>Perissodactyla</taxon>
        <taxon>Equidae</taxon>
        <taxon>Equus</taxon>
    </lineage>
</organism>
<gene>
    <name evidence="6" type="primary">LOC106822247</name>
</gene>
<name>A0A9L0JIU7_EQUAS</name>
<keyword evidence="7" id="KW-1185">Reference proteome</keyword>
<accession>A0A9L0JIU7</accession>
<keyword evidence="3 4" id="KW-0480">Metal-thiolate cluster</keyword>
<evidence type="ECO:0000256" key="2">
    <source>
        <dbReference type="ARBA" id="ARBA00022723"/>
    </source>
</evidence>
<dbReference type="GO" id="GO:0010273">
    <property type="term" value="P:detoxification of copper ion"/>
    <property type="evidence" value="ECO:0007669"/>
    <property type="project" value="TreeGrafter"/>
</dbReference>
<dbReference type="GeneID" id="106822247"/>
<evidence type="ECO:0000313" key="6">
    <source>
        <dbReference type="Ensembl" id="ENSEASP00005053261.1"/>
    </source>
</evidence>